<dbReference type="InterPro" id="IPR016181">
    <property type="entry name" value="Acyl_CoA_acyltransferase"/>
</dbReference>
<protein>
    <submittedName>
        <fullName evidence="2">Acetyltransferase (GNAT) family protein</fullName>
    </submittedName>
</protein>
<keyword evidence="2" id="KW-0808">Transferase</keyword>
<keyword evidence="3" id="KW-1185">Reference proteome</keyword>
<feature type="domain" description="N-acetyltransferase" evidence="1">
    <location>
        <begin position="15"/>
        <end position="214"/>
    </location>
</feature>
<comment type="caution">
    <text evidence="2">The sequence shown here is derived from an EMBL/GenBank/DDBJ whole genome shotgun (WGS) entry which is preliminary data.</text>
</comment>
<accession>A0A5C5YU24</accession>
<evidence type="ECO:0000259" key="1">
    <source>
        <dbReference type="PROSITE" id="PS51186"/>
    </source>
</evidence>
<organism evidence="2 3">
    <name type="scientific">Posidoniimonas polymericola</name>
    <dbReference type="NCBI Taxonomy" id="2528002"/>
    <lineage>
        <taxon>Bacteria</taxon>
        <taxon>Pseudomonadati</taxon>
        <taxon>Planctomycetota</taxon>
        <taxon>Planctomycetia</taxon>
        <taxon>Pirellulales</taxon>
        <taxon>Lacipirellulaceae</taxon>
        <taxon>Posidoniimonas</taxon>
    </lineage>
</organism>
<gene>
    <name evidence="2" type="ORF">Pla123a_12600</name>
</gene>
<dbReference type="GO" id="GO:0016747">
    <property type="term" value="F:acyltransferase activity, transferring groups other than amino-acyl groups"/>
    <property type="evidence" value="ECO:0007669"/>
    <property type="project" value="InterPro"/>
</dbReference>
<dbReference type="PROSITE" id="PS51186">
    <property type="entry name" value="GNAT"/>
    <property type="match status" value="1"/>
</dbReference>
<proteinExistence type="predicted"/>
<reference evidence="2 3" key="1">
    <citation type="submission" date="2019-02" db="EMBL/GenBank/DDBJ databases">
        <title>Deep-cultivation of Planctomycetes and their phenomic and genomic characterization uncovers novel biology.</title>
        <authorList>
            <person name="Wiegand S."/>
            <person name="Jogler M."/>
            <person name="Boedeker C."/>
            <person name="Pinto D."/>
            <person name="Vollmers J."/>
            <person name="Rivas-Marin E."/>
            <person name="Kohn T."/>
            <person name="Peeters S.H."/>
            <person name="Heuer A."/>
            <person name="Rast P."/>
            <person name="Oberbeckmann S."/>
            <person name="Bunk B."/>
            <person name="Jeske O."/>
            <person name="Meyerdierks A."/>
            <person name="Storesund J.E."/>
            <person name="Kallscheuer N."/>
            <person name="Luecker S."/>
            <person name="Lage O.M."/>
            <person name="Pohl T."/>
            <person name="Merkel B.J."/>
            <person name="Hornburger P."/>
            <person name="Mueller R.-W."/>
            <person name="Bruemmer F."/>
            <person name="Labrenz M."/>
            <person name="Spormann A.M."/>
            <person name="Op Den Camp H."/>
            <person name="Overmann J."/>
            <person name="Amann R."/>
            <person name="Jetten M.S.M."/>
            <person name="Mascher T."/>
            <person name="Medema M.H."/>
            <person name="Devos D.P."/>
            <person name="Kaster A.-K."/>
            <person name="Ovreas L."/>
            <person name="Rohde M."/>
            <person name="Galperin M.Y."/>
            <person name="Jogler C."/>
        </authorList>
    </citation>
    <scope>NUCLEOTIDE SEQUENCE [LARGE SCALE GENOMIC DNA]</scope>
    <source>
        <strain evidence="2 3">Pla123a</strain>
    </source>
</reference>
<dbReference type="Pfam" id="PF00583">
    <property type="entry name" value="Acetyltransf_1"/>
    <property type="match status" value="1"/>
</dbReference>
<name>A0A5C5YU24_9BACT</name>
<dbReference type="RefSeq" id="WP_146584950.1">
    <property type="nucleotide sequence ID" value="NZ_SJPO01000002.1"/>
</dbReference>
<dbReference type="OrthoDB" id="4774939at2"/>
<dbReference type="EMBL" id="SJPO01000002">
    <property type="protein sequence ID" value="TWT78468.1"/>
    <property type="molecule type" value="Genomic_DNA"/>
</dbReference>
<evidence type="ECO:0000313" key="3">
    <source>
        <dbReference type="Proteomes" id="UP000318478"/>
    </source>
</evidence>
<dbReference type="AlphaFoldDB" id="A0A5C5YU24"/>
<dbReference type="Proteomes" id="UP000318478">
    <property type="component" value="Unassembled WGS sequence"/>
</dbReference>
<evidence type="ECO:0000313" key="2">
    <source>
        <dbReference type="EMBL" id="TWT78468.1"/>
    </source>
</evidence>
<dbReference type="Gene3D" id="3.40.630.30">
    <property type="match status" value="1"/>
</dbReference>
<dbReference type="InterPro" id="IPR000182">
    <property type="entry name" value="GNAT_dom"/>
</dbReference>
<dbReference type="CDD" id="cd04301">
    <property type="entry name" value="NAT_SF"/>
    <property type="match status" value="1"/>
</dbReference>
<sequence>MAQQWTPGLNGCEIRRLSDAEAPDADALTLRNPDPFGVYLQARQPNFFELCDAITASVCGRDDVLACLGAFVNGQLTGVASLGRVNRDIAIGAIPDWDALLEQHSEHDLNVCVTLWNDWTQAVIGAPHGSLCVQTLCVDAAYRRRGIATALVGALIDLLPTHGQSQLYMETMRTRSAVRFGRRLGFGVRRRTLSLSNRLRFGHWGTLLMVYSSGGRQRTTAAQQKTQGAGSP</sequence>
<dbReference type="SUPFAM" id="SSF55729">
    <property type="entry name" value="Acyl-CoA N-acyltransferases (Nat)"/>
    <property type="match status" value="1"/>
</dbReference>